<gene>
    <name evidence="1" type="ORF">B0187_09750</name>
</gene>
<proteinExistence type="predicted"/>
<evidence type="ECO:0000313" key="1">
    <source>
        <dbReference type="EMBL" id="OOR98074.1"/>
    </source>
</evidence>
<organism evidence="1 2">
    <name type="scientific">Haemophilus paracuniculus</name>
    <dbReference type="NCBI Taxonomy" id="734"/>
    <lineage>
        <taxon>Bacteria</taxon>
        <taxon>Pseudomonadati</taxon>
        <taxon>Pseudomonadota</taxon>
        <taxon>Gammaproteobacteria</taxon>
        <taxon>Pasteurellales</taxon>
        <taxon>Pasteurellaceae</taxon>
        <taxon>Haemophilus</taxon>
    </lineage>
</organism>
<sequence>MPHIFNLSQKFYLDYPISTYPQILFPKKGRGHYGYKCIEVYGLQFAIPLHSNVRNGFKIRSYQNANNKTIYTGLDFEKAIVIEHLEYIGEKYNISPQSDFDHIRERAFHIEKMFSKYLLNYIKAVVKNDQNILEQRYKYTTLRYFHHCLFKPKLISLNPLLTQINF</sequence>
<dbReference type="AlphaFoldDB" id="A0A1T0AQF8"/>
<keyword evidence="2" id="KW-1185">Reference proteome</keyword>
<dbReference type="EMBL" id="MUYA01000019">
    <property type="protein sequence ID" value="OOR98074.1"/>
    <property type="molecule type" value="Genomic_DNA"/>
</dbReference>
<dbReference type="RefSeq" id="WP_078237656.1">
    <property type="nucleotide sequence ID" value="NZ_MUYA01000019.1"/>
</dbReference>
<dbReference type="NCBIfam" id="NF047358">
    <property type="entry name" value="TenpIN"/>
    <property type="match status" value="1"/>
</dbReference>
<dbReference type="InterPro" id="IPR049929">
    <property type="entry name" value="TenpN-like"/>
</dbReference>
<dbReference type="CDD" id="cd17493">
    <property type="entry name" value="toxin_TenpN"/>
    <property type="match status" value="1"/>
</dbReference>
<reference evidence="1 2" key="1">
    <citation type="submission" date="2017-02" db="EMBL/GenBank/DDBJ databases">
        <title>Draft genome sequence of Haemophilus paracuniculus CCUG 43573 type strain.</title>
        <authorList>
            <person name="Engstrom-Jakobsson H."/>
            <person name="Salva-Serra F."/>
            <person name="Thorell K."/>
            <person name="Gonzales-Siles L."/>
            <person name="Karlsson R."/>
            <person name="Boulund F."/>
            <person name="Engstrand L."/>
            <person name="Kristiansson E."/>
            <person name="Moore E."/>
        </authorList>
    </citation>
    <scope>NUCLEOTIDE SEQUENCE [LARGE SCALE GENOMIC DNA]</scope>
    <source>
        <strain evidence="1 2">CCUG 43573</strain>
    </source>
</reference>
<protein>
    <submittedName>
        <fullName evidence="1">Uncharacterized protein</fullName>
    </submittedName>
</protein>
<dbReference type="Proteomes" id="UP000190867">
    <property type="component" value="Unassembled WGS sequence"/>
</dbReference>
<comment type="caution">
    <text evidence="1">The sequence shown here is derived from an EMBL/GenBank/DDBJ whole genome shotgun (WGS) entry which is preliminary data.</text>
</comment>
<name>A0A1T0AQF8_9PAST</name>
<evidence type="ECO:0000313" key="2">
    <source>
        <dbReference type="Proteomes" id="UP000190867"/>
    </source>
</evidence>
<accession>A0A1T0AQF8</accession>